<evidence type="ECO:0000256" key="9">
    <source>
        <dbReference type="ARBA" id="ARBA00039865"/>
    </source>
</evidence>
<accession>A0A8H7PVV0</accession>
<evidence type="ECO:0000256" key="5">
    <source>
        <dbReference type="ARBA" id="ARBA00023136"/>
    </source>
</evidence>
<dbReference type="GO" id="GO:0016020">
    <property type="term" value="C:membrane"/>
    <property type="evidence" value="ECO:0007669"/>
    <property type="project" value="UniProtKB-SubCell"/>
</dbReference>
<keyword evidence="2 10" id="KW-0812">Transmembrane</keyword>
<evidence type="ECO:0000256" key="7">
    <source>
        <dbReference type="ARBA" id="ARBA00037703"/>
    </source>
</evidence>
<keyword evidence="5 10" id="KW-0472">Membrane</keyword>
<evidence type="ECO:0000259" key="11">
    <source>
        <dbReference type="Pfam" id="PF25506"/>
    </source>
</evidence>
<protein>
    <recommendedName>
        <fullName evidence="9">Maintenance of telomere capping protein 6</fullName>
    </recommendedName>
</protein>
<gene>
    <name evidence="12" type="ORF">INT44_003800</name>
</gene>
<feature type="domain" description="MTC6 partial TIM-barrel" evidence="11">
    <location>
        <begin position="36"/>
        <end position="453"/>
    </location>
</feature>
<dbReference type="PANTHER" id="PTHR35518:SF2">
    <property type="entry name" value="MAINTENANCE OF TELOMERE CAPPING PROTEIN 6"/>
    <property type="match status" value="1"/>
</dbReference>
<evidence type="ECO:0000256" key="1">
    <source>
        <dbReference type="ARBA" id="ARBA00004479"/>
    </source>
</evidence>
<dbReference type="InterPro" id="IPR051008">
    <property type="entry name" value="Telomere_Capping_Maintenance"/>
</dbReference>
<evidence type="ECO:0000313" key="12">
    <source>
        <dbReference type="EMBL" id="KAG2180793.1"/>
    </source>
</evidence>
<dbReference type="PANTHER" id="PTHR35518">
    <property type="entry name" value="MAINTENANCE OF TELOMOERE CAPPING"/>
    <property type="match status" value="1"/>
</dbReference>
<comment type="similarity">
    <text evidence="8">Belongs to the MTC6 family.</text>
</comment>
<evidence type="ECO:0000256" key="10">
    <source>
        <dbReference type="SAM" id="Phobius"/>
    </source>
</evidence>
<keyword evidence="4 10" id="KW-1133">Transmembrane helix</keyword>
<dbReference type="Proteomes" id="UP000612746">
    <property type="component" value="Unassembled WGS sequence"/>
</dbReference>
<sequence>MAAVHDGIPRDSLTQSLAYDVTVNEGEIFTKQNIISALRSQRDLAINTSINRIQWPAINLSSSFFGNNYTDSKLQGLSSVMGSGYRRLVLDLYWRSDLGNWQLCPEIIPDTTSTQRMLLNPDLLGGLNSPNRTVTRSMPTVSSTFSNATQSTTSYRPLIAKDVTSSEAVFSREDVVISSYTCTPWITFRHFMQALDVFLGSVEPIRNPGNTEIFSLILNLNNLNVTTNNNIPSVNTNSTWLSSMSYNQSLSLQQTIQSSVGQSLASTSKVYSPPNLTRDRANLTVSFNTTGLPYFTTEGNPDTQTLTTQTGWPPWAYLIEHRYQLLVGFGSNNLPSNTNYNVTDDAQLIFNEVDLGGGSMSVINVTSMEATGWTNCSVPGSNNYMVASGTETTGLVGGVPPGGNAVSWSWAYMVDRGNPFSYESANNASFCGYSPYFTASSYAANTYPIASNVSSTLNNPMLSTIWSWDVGQPPYLVGSLRNGSNLLCASLQAYNGRWKAADCAALYKVACRSVQDPNVWTLTSDYYSYDRAASSCPDKFKFEAPRTAQQNQMLFLVVQNATRTVSKVTIKSTADQYIWIDLNNAGGQDCWVVGKNSTCWWANGSNGELTGLIQTSAVAGVIILIFVSLFIWVKCSRMYRQRKAGIRKGIVSRLIQEREYVTVPA</sequence>
<dbReference type="AlphaFoldDB" id="A0A8H7PVV0"/>
<reference evidence="12" key="1">
    <citation type="submission" date="2020-12" db="EMBL/GenBank/DDBJ databases">
        <title>Metabolic potential, ecology and presence of endohyphal bacteria is reflected in genomic diversity of Mucoromycotina.</title>
        <authorList>
            <person name="Muszewska A."/>
            <person name="Okrasinska A."/>
            <person name="Steczkiewicz K."/>
            <person name="Drgas O."/>
            <person name="Orlowska M."/>
            <person name="Perlinska-Lenart U."/>
            <person name="Aleksandrzak-Piekarczyk T."/>
            <person name="Szatraj K."/>
            <person name="Zielenkiewicz U."/>
            <person name="Pilsyk S."/>
            <person name="Malc E."/>
            <person name="Mieczkowski P."/>
            <person name="Kruszewska J.S."/>
            <person name="Biernat P."/>
            <person name="Pawlowska J."/>
        </authorList>
    </citation>
    <scope>NUCLEOTIDE SEQUENCE</scope>
    <source>
        <strain evidence="12">WA0000051536</strain>
    </source>
</reference>
<proteinExistence type="inferred from homology"/>
<dbReference type="OrthoDB" id="5573651at2759"/>
<keyword evidence="6" id="KW-0325">Glycoprotein</keyword>
<dbReference type="Pfam" id="PF25506">
    <property type="entry name" value="TIM-barrel_MTC6"/>
    <property type="match status" value="1"/>
</dbReference>
<dbReference type="InterPro" id="IPR057530">
    <property type="entry name" value="TIM-barrel_MTC6"/>
</dbReference>
<keyword evidence="13" id="KW-1185">Reference proteome</keyword>
<keyword evidence="3" id="KW-0732">Signal</keyword>
<feature type="transmembrane region" description="Helical" evidence="10">
    <location>
        <begin position="612"/>
        <end position="633"/>
    </location>
</feature>
<evidence type="ECO:0000256" key="6">
    <source>
        <dbReference type="ARBA" id="ARBA00023180"/>
    </source>
</evidence>
<name>A0A8H7PVV0_9FUNG</name>
<evidence type="ECO:0000256" key="8">
    <source>
        <dbReference type="ARBA" id="ARBA00038159"/>
    </source>
</evidence>
<comment type="subcellular location">
    <subcellularLocation>
        <location evidence="1">Membrane</location>
        <topology evidence="1">Single-pass type I membrane protein</topology>
    </subcellularLocation>
</comment>
<dbReference type="EMBL" id="JAEPRA010000009">
    <property type="protein sequence ID" value="KAG2180793.1"/>
    <property type="molecule type" value="Genomic_DNA"/>
</dbReference>
<evidence type="ECO:0000256" key="2">
    <source>
        <dbReference type="ARBA" id="ARBA00022692"/>
    </source>
</evidence>
<organism evidence="12 13">
    <name type="scientific">Umbelopsis vinacea</name>
    <dbReference type="NCBI Taxonomy" id="44442"/>
    <lineage>
        <taxon>Eukaryota</taxon>
        <taxon>Fungi</taxon>
        <taxon>Fungi incertae sedis</taxon>
        <taxon>Mucoromycota</taxon>
        <taxon>Mucoromycotina</taxon>
        <taxon>Umbelopsidomycetes</taxon>
        <taxon>Umbelopsidales</taxon>
        <taxon>Umbelopsidaceae</taxon>
        <taxon>Umbelopsis</taxon>
    </lineage>
</organism>
<comment type="caution">
    <text evidence="12">The sequence shown here is derived from an EMBL/GenBank/DDBJ whole genome shotgun (WGS) entry which is preliminary data.</text>
</comment>
<comment type="function">
    <text evidence="7">May be involved in telomere capping.</text>
</comment>
<evidence type="ECO:0000256" key="3">
    <source>
        <dbReference type="ARBA" id="ARBA00022729"/>
    </source>
</evidence>
<evidence type="ECO:0000313" key="13">
    <source>
        <dbReference type="Proteomes" id="UP000612746"/>
    </source>
</evidence>
<evidence type="ECO:0000256" key="4">
    <source>
        <dbReference type="ARBA" id="ARBA00022989"/>
    </source>
</evidence>